<gene>
    <name evidence="2" type="ORF">PF002_g31336</name>
</gene>
<comment type="caution">
    <text evidence="2">The sequence shown here is derived from an EMBL/GenBank/DDBJ whole genome shotgun (WGS) entry which is preliminary data.</text>
</comment>
<dbReference type="EMBL" id="QXGD01005615">
    <property type="protein sequence ID" value="KAE9165558.1"/>
    <property type="molecule type" value="Genomic_DNA"/>
</dbReference>
<proteinExistence type="predicted"/>
<sequence length="133" mass="15215">MENKLPVFLVLLLLLVLLVALPIDMRQKCRQRKRIDWEAYAQRLVDEGQFDKCYKMSFSSFMALAAMLEPYLPVDVKQSRNRTGADPITHTNKLQMCLRWLSGGSYHDVRETSGVSVPAFCRSIHEVVDAIIA</sequence>
<evidence type="ECO:0000313" key="3">
    <source>
        <dbReference type="Proteomes" id="UP000440367"/>
    </source>
</evidence>
<feature type="signal peptide" evidence="1">
    <location>
        <begin position="1"/>
        <end position="20"/>
    </location>
</feature>
<protein>
    <recommendedName>
        <fullName evidence="4">DDE Tnp4 domain-containing protein</fullName>
    </recommendedName>
</protein>
<feature type="non-terminal residue" evidence="2">
    <location>
        <position position="133"/>
    </location>
</feature>
<feature type="chain" id="PRO_5025632052" description="DDE Tnp4 domain-containing protein" evidence="1">
    <location>
        <begin position="21"/>
        <end position="133"/>
    </location>
</feature>
<evidence type="ECO:0008006" key="4">
    <source>
        <dbReference type="Google" id="ProtNLM"/>
    </source>
</evidence>
<reference evidence="2 3" key="1">
    <citation type="submission" date="2018-08" db="EMBL/GenBank/DDBJ databases">
        <title>Genomic investigation of the strawberry pathogen Phytophthora fragariae indicates pathogenicity is determined by transcriptional variation in three key races.</title>
        <authorList>
            <person name="Adams T.M."/>
            <person name="Armitage A.D."/>
            <person name="Sobczyk M.K."/>
            <person name="Bates H.J."/>
            <person name="Dunwell J.M."/>
            <person name="Nellist C.F."/>
            <person name="Harrison R.J."/>
        </authorList>
    </citation>
    <scope>NUCLEOTIDE SEQUENCE [LARGE SCALE GENOMIC DNA]</scope>
    <source>
        <strain evidence="2 3">BC-1</strain>
    </source>
</reference>
<organism evidence="2 3">
    <name type="scientific">Phytophthora fragariae</name>
    <dbReference type="NCBI Taxonomy" id="53985"/>
    <lineage>
        <taxon>Eukaryota</taxon>
        <taxon>Sar</taxon>
        <taxon>Stramenopiles</taxon>
        <taxon>Oomycota</taxon>
        <taxon>Peronosporomycetes</taxon>
        <taxon>Peronosporales</taxon>
        <taxon>Peronosporaceae</taxon>
        <taxon>Phytophthora</taxon>
    </lineage>
</organism>
<evidence type="ECO:0000313" key="2">
    <source>
        <dbReference type="EMBL" id="KAE9165558.1"/>
    </source>
</evidence>
<dbReference type="Proteomes" id="UP000440367">
    <property type="component" value="Unassembled WGS sequence"/>
</dbReference>
<dbReference type="AlphaFoldDB" id="A0A6A3VDI5"/>
<keyword evidence="1" id="KW-0732">Signal</keyword>
<name>A0A6A3VDI5_9STRA</name>
<accession>A0A6A3VDI5</accession>
<evidence type="ECO:0000256" key="1">
    <source>
        <dbReference type="SAM" id="SignalP"/>
    </source>
</evidence>